<evidence type="ECO:0000256" key="1">
    <source>
        <dbReference type="SAM" id="MobiDB-lite"/>
    </source>
</evidence>
<feature type="region of interest" description="Disordered" evidence="1">
    <location>
        <begin position="237"/>
        <end position="278"/>
    </location>
</feature>
<comment type="caution">
    <text evidence="2">The sequence shown here is derived from an EMBL/GenBank/DDBJ whole genome shotgun (WGS) entry which is preliminary data.</text>
</comment>
<evidence type="ECO:0000313" key="2">
    <source>
        <dbReference type="EMBL" id="KAL0564915.1"/>
    </source>
</evidence>
<reference evidence="2 3" key="1">
    <citation type="submission" date="2024-02" db="EMBL/GenBank/DDBJ databases">
        <title>A draft genome for the cacao thread blight pathogen Marasmius crinis-equi.</title>
        <authorList>
            <person name="Cohen S.P."/>
            <person name="Baruah I.K."/>
            <person name="Amoako-Attah I."/>
            <person name="Bukari Y."/>
            <person name="Meinhardt L.W."/>
            <person name="Bailey B.A."/>
        </authorList>
    </citation>
    <scope>NUCLEOTIDE SEQUENCE [LARGE SCALE GENOMIC DNA]</scope>
    <source>
        <strain evidence="2 3">GH-76</strain>
    </source>
</reference>
<dbReference type="Proteomes" id="UP001465976">
    <property type="component" value="Unassembled WGS sequence"/>
</dbReference>
<protein>
    <submittedName>
        <fullName evidence="2">Uncharacterized protein</fullName>
    </submittedName>
</protein>
<name>A0ABR3EPV1_9AGAR</name>
<keyword evidence="3" id="KW-1185">Reference proteome</keyword>
<sequence length="295" mass="32226">FEEVADVATTASLTAFPDVTPPKEVTSKLSTIDSNPILLTPIYPDPTLEASYAVFASGSNTISPESGSNSWSGDWRTGYSQQNTQPLLLPHGISPPFKDRPLHAAGPSAVVYTTPIHSHASHTGFDFSFRATYPNAYTGWNPNLPWSELPYSQSLPPHTVSLLEPSTAYSIPSFSYPNTSEALRGWNTTNTPSLKRKERDTLDLDTFLEGNTKRARLLETSESDAISRLWSAHDSAESSTSSDRLAGGARGTQPYERMSGPIAQTSVTEDENRRLRGENESMKWMLGISRSNGVV</sequence>
<dbReference type="EMBL" id="JBAHYK010002517">
    <property type="protein sequence ID" value="KAL0564915.1"/>
    <property type="molecule type" value="Genomic_DNA"/>
</dbReference>
<proteinExistence type="predicted"/>
<accession>A0ABR3EPV1</accession>
<gene>
    <name evidence="2" type="ORF">V5O48_017120</name>
</gene>
<evidence type="ECO:0000313" key="3">
    <source>
        <dbReference type="Proteomes" id="UP001465976"/>
    </source>
</evidence>
<organism evidence="2 3">
    <name type="scientific">Marasmius crinis-equi</name>
    <dbReference type="NCBI Taxonomy" id="585013"/>
    <lineage>
        <taxon>Eukaryota</taxon>
        <taxon>Fungi</taxon>
        <taxon>Dikarya</taxon>
        <taxon>Basidiomycota</taxon>
        <taxon>Agaricomycotina</taxon>
        <taxon>Agaricomycetes</taxon>
        <taxon>Agaricomycetidae</taxon>
        <taxon>Agaricales</taxon>
        <taxon>Marasmiineae</taxon>
        <taxon>Marasmiaceae</taxon>
        <taxon>Marasmius</taxon>
    </lineage>
</organism>
<feature type="non-terminal residue" evidence="2">
    <location>
        <position position="1"/>
    </location>
</feature>